<feature type="region of interest" description="Disordered" evidence="1">
    <location>
        <begin position="1"/>
        <end position="101"/>
    </location>
</feature>
<sequence length="146" mass="15816">MTDQHTSEFAASTAQEDMLPDAQEGPVRGDDEDNERGVNDRVDSNDFDSNDFGSDDGDSDDGGSEDSYGVDDNTYVETPVARDATPDPTQEFVQVQRPERLATGDAAVEASLDDLDAADGRTLQDQIDAATETHRTLQSRLSDLND</sequence>
<dbReference type="KEGG" id="lmoi:VV02_13775"/>
<evidence type="ECO:0000313" key="3">
    <source>
        <dbReference type="Proteomes" id="UP000066480"/>
    </source>
</evidence>
<feature type="compositionally biased region" description="Acidic residues" evidence="1">
    <location>
        <begin position="45"/>
        <end position="64"/>
    </location>
</feature>
<proteinExistence type="predicted"/>
<dbReference type="PATRIC" id="fig|571913.6.peg.2799"/>
<protein>
    <submittedName>
        <fullName evidence="2">Uncharacterized protein</fullName>
    </submittedName>
</protein>
<accession>A0A0K1JJC2</accession>
<evidence type="ECO:0000256" key="1">
    <source>
        <dbReference type="SAM" id="MobiDB-lite"/>
    </source>
</evidence>
<dbReference type="AlphaFoldDB" id="A0A0K1JJC2"/>
<keyword evidence="3" id="KW-1185">Reference proteome</keyword>
<name>A0A0K1JJC2_9MICO</name>
<dbReference type="Proteomes" id="UP000066480">
    <property type="component" value="Chromosome"/>
</dbReference>
<dbReference type="RefSeq" id="WP_052592270.1">
    <property type="nucleotide sequence ID" value="NZ_CP011112.1"/>
</dbReference>
<reference evidence="2 3" key="1">
    <citation type="submission" date="2015-03" db="EMBL/GenBank/DDBJ databases">
        <title>Luteipulveratus halotolerans sp. nov., a novel actinobacterium (Dermacoccaceae) from Sarawak, Malaysia.</title>
        <authorList>
            <person name="Juboi H."/>
            <person name="Basik A."/>
            <person name="Shamsul S.S."/>
            <person name="Arnold P."/>
            <person name="Schmitt E.K."/>
            <person name="Sanglier J.-J."/>
            <person name="Yeo T."/>
        </authorList>
    </citation>
    <scope>NUCLEOTIDE SEQUENCE [LARGE SCALE GENOMIC DNA]</scope>
    <source>
        <strain evidence="2 3">MN07-A0370</strain>
    </source>
</reference>
<feature type="compositionally biased region" description="Basic and acidic residues" evidence="1">
    <location>
        <begin position="35"/>
        <end position="44"/>
    </location>
</feature>
<evidence type="ECO:0000313" key="2">
    <source>
        <dbReference type="EMBL" id="AKU16685.1"/>
    </source>
</evidence>
<dbReference type="STRING" id="571913.VV02_13775"/>
<gene>
    <name evidence="2" type="ORF">VV02_13775</name>
</gene>
<feature type="compositionally biased region" description="Polar residues" evidence="1">
    <location>
        <begin position="1"/>
        <end position="15"/>
    </location>
</feature>
<dbReference type="EMBL" id="CP011112">
    <property type="protein sequence ID" value="AKU16685.1"/>
    <property type="molecule type" value="Genomic_DNA"/>
</dbReference>
<organism evidence="2 3">
    <name type="scientific">Luteipulveratus mongoliensis</name>
    <dbReference type="NCBI Taxonomy" id="571913"/>
    <lineage>
        <taxon>Bacteria</taxon>
        <taxon>Bacillati</taxon>
        <taxon>Actinomycetota</taxon>
        <taxon>Actinomycetes</taxon>
        <taxon>Micrococcales</taxon>
        <taxon>Dermacoccaceae</taxon>
        <taxon>Luteipulveratus</taxon>
    </lineage>
</organism>